<evidence type="ECO:0000256" key="2">
    <source>
        <dbReference type="PROSITE-ProRule" id="PRU00023"/>
    </source>
</evidence>
<dbReference type="InterPro" id="IPR027417">
    <property type="entry name" value="P-loop_NTPase"/>
</dbReference>
<reference evidence="6" key="1">
    <citation type="submission" date="2020-05" db="EMBL/GenBank/DDBJ databases">
        <title>Mycena genomes resolve the evolution of fungal bioluminescence.</title>
        <authorList>
            <person name="Tsai I.J."/>
        </authorList>
    </citation>
    <scope>NUCLEOTIDE SEQUENCE</scope>
    <source>
        <strain evidence="6">160909Yilan</strain>
    </source>
</reference>
<feature type="repeat" description="ANK" evidence="2">
    <location>
        <begin position="1059"/>
        <end position="1091"/>
    </location>
</feature>
<keyword evidence="7" id="KW-1185">Reference proteome</keyword>
<accession>A0A8H6XLD2</accession>
<dbReference type="InterPro" id="IPR002110">
    <property type="entry name" value="Ankyrin_rpt"/>
</dbReference>
<proteinExistence type="predicted"/>
<dbReference type="EMBL" id="JACAZH010000022">
    <property type="protein sequence ID" value="KAF7343788.1"/>
    <property type="molecule type" value="Genomic_DNA"/>
</dbReference>
<dbReference type="Pfam" id="PF24883">
    <property type="entry name" value="NPHP3_N"/>
    <property type="match status" value="1"/>
</dbReference>
<dbReference type="PROSITE" id="PS50297">
    <property type="entry name" value="ANK_REP_REGION"/>
    <property type="match status" value="13"/>
</dbReference>
<feature type="repeat" description="ANK" evidence="2">
    <location>
        <begin position="729"/>
        <end position="761"/>
    </location>
</feature>
<evidence type="ECO:0000259" key="5">
    <source>
        <dbReference type="Pfam" id="PF24883"/>
    </source>
</evidence>
<dbReference type="PANTHER" id="PTHR46224:SF64">
    <property type="entry name" value="IQ MOTIF AND ANKYRIN REPEAT DOMAIN-CONTAINING PROTEIN 1"/>
    <property type="match status" value="1"/>
</dbReference>
<feature type="repeat" description="ANK" evidence="2">
    <location>
        <begin position="597"/>
        <end position="629"/>
    </location>
</feature>
<dbReference type="AlphaFoldDB" id="A0A8H6XLD2"/>
<feature type="repeat" description="ANK" evidence="2">
    <location>
        <begin position="701"/>
        <end position="728"/>
    </location>
</feature>
<evidence type="ECO:0000259" key="4">
    <source>
        <dbReference type="Pfam" id="PF22939"/>
    </source>
</evidence>
<dbReference type="Gene3D" id="1.25.40.20">
    <property type="entry name" value="Ankyrin repeat-containing domain"/>
    <property type="match status" value="3"/>
</dbReference>
<feature type="repeat" description="ANK" evidence="2">
    <location>
        <begin position="630"/>
        <end position="662"/>
    </location>
</feature>
<dbReference type="SUPFAM" id="SSF48403">
    <property type="entry name" value="Ankyrin repeat"/>
    <property type="match status" value="2"/>
</dbReference>
<feature type="repeat" description="ANK" evidence="2">
    <location>
        <begin position="564"/>
        <end position="596"/>
    </location>
</feature>
<dbReference type="InterPro" id="IPR054471">
    <property type="entry name" value="GPIID_WHD"/>
</dbReference>
<evidence type="ECO:0000256" key="1">
    <source>
        <dbReference type="ARBA" id="ARBA00022737"/>
    </source>
</evidence>
<feature type="repeat" description="ANK" evidence="2">
    <location>
        <begin position="965"/>
        <end position="992"/>
    </location>
</feature>
<feature type="region of interest" description="Disordered" evidence="3">
    <location>
        <begin position="1"/>
        <end position="36"/>
    </location>
</feature>
<dbReference type="PRINTS" id="PR01415">
    <property type="entry name" value="ANKYRIN"/>
</dbReference>
<evidence type="ECO:0000256" key="3">
    <source>
        <dbReference type="SAM" id="MobiDB-lite"/>
    </source>
</evidence>
<name>A0A8H6XLD2_9AGAR</name>
<feature type="repeat" description="ANK" evidence="2">
    <location>
        <begin position="795"/>
        <end position="827"/>
    </location>
</feature>
<dbReference type="OrthoDB" id="194358at2759"/>
<organism evidence="6 7">
    <name type="scientific">Mycena sanguinolenta</name>
    <dbReference type="NCBI Taxonomy" id="230812"/>
    <lineage>
        <taxon>Eukaryota</taxon>
        <taxon>Fungi</taxon>
        <taxon>Dikarya</taxon>
        <taxon>Basidiomycota</taxon>
        <taxon>Agaricomycotina</taxon>
        <taxon>Agaricomycetes</taxon>
        <taxon>Agaricomycetidae</taxon>
        <taxon>Agaricales</taxon>
        <taxon>Marasmiineae</taxon>
        <taxon>Mycenaceae</taxon>
        <taxon>Mycena</taxon>
    </lineage>
</organism>
<dbReference type="InterPro" id="IPR051616">
    <property type="entry name" value="Cul2-RING_E3_ligase_SR"/>
</dbReference>
<evidence type="ECO:0000313" key="7">
    <source>
        <dbReference type="Proteomes" id="UP000623467"/>
    </source>
</evidence>
<feature type="domain" description="Nephrocystin 3-like N-terminal" evidence="5">
    <location>
        <begin position="89"/>
        <end position="247"/>
    </location>
</feature>
<feature type="repeat" description="ANK" evidence="2">
    <location>
        <begin position="663"/>
        <end position="695"/>
    </location>
</feature>
<dbReference type="SMART" id="SM00248">
    <property type="entry name" value="ANK"/>
    <property type="match status" value="17"/>
</dbReference>
<keyword evidence="1" id="KW-0677">Repeat</keyword>
<sequence length="1125" mass="120234">MSEPSDHGTFHIHGGQGGQGGPSTQQGIGGSGGVGEGPRVAIDNIANATFNMPKGGEIMFQQRDAILNWLSPINFFQRQADISQLQEKGTGEWLLADPVFKEWQYSSGGTLWCHGIPGAGKTVLVSKVVDYLGKQTKNQKIGVACVYLNHKEVDSQTPSRLLAGLWRQLVDTDVGPLAENLYIKHQKNSTAPFLDEVASILMSRIMELSKIFIIIDAMDEYPEFQRHILLEYLTKIGSKANLMITSRPNISPEHYTFQNLKTLNIRARPEDIHTYIHAQINSPALRHRIPQLQEISIQKDIHTKISGAVDGMFLLAKLHLDLLRTKQTLKAVEQALEELPKDLDNSYTMAMQGIDAQSEDERKTAYSTISWVANAKRPLTVEELLVALAVEPGTHQLDGKNFLTIETILSVCAGLVMVDEELQVVRLAHYTTQEYLDKIQAEKFPDANTKIAHSLLTFLTFDGCPVSTWDAWCLPPLVDYSQYCLAHVAGPPEIQLREILLEFLGRANQWVKVVHRADYMRGKWNSDPWNHIDSLAKPSRLWIAAAANLVQTVEFLLNEEPLPLENAELTIASLYGRTEIIGMLLEKGAQVNAGHRELGSPLQAAAVGGHTEIVAILIEKGADINACGGDYGSSLQIAASRGYTEIVRILLEKGAEIDVAGDYNGTPLQAAALGGYMDIIAMLLDKGANVNTPGRECTCILQAAAFGGHRKIVSTLLEHGADVNAEGGKYGSSLQAAASRGHTKIVRILLDKGAHVNAKGGKYGSSLQAAASKGHTKIVCILLEKGANVDARAGKYGSSLQAAASKGHIEIVCLLLEKGADVNAREGKHGSSLQAAAAQGHTEIVSMLLEKGADINTASRECGSALQAATTGGHREIVHILLEHGADVNTGGGLYGCALQAATTRGHTEIVQMLVAKGADVNTEGGVYGSALRAATITDHKEIVCILLEQGADVNAAGCYFGNSLQAAASKGHTEIVAILLAKGAEVDARGGKYGSSLQAAASKGHTEIVCILLDRCADVNAGGGKYGSSLQAAASKGHTEIVHILLDKGANVNARGGKYGSALQAAAVQGHTEIVGILLEKGADTNARGGEYGSALEAATAEGHTEIVDMLLQVPLRDSHAAKV</sequence>
<feature type="repeat" description="ANK" evidence="2">
    <location>
        <begin position="1026"/>
        <end position="1058"/>
    </location>
</feature>
<feature type="repeat" description="ANK" evidence="2">
    <location>
        <begin position="762"/>
        <end position="794"/>
    </location>
</feature>
<protein>
    <submittedName>
        <fullName evidence="6">NACHT and ankyrin domain protein</fullName>
    </submittedName>
</protein>
<dbReference type="PROSITE" id="PS50088">
    <property type="entry name" value="ANK_REPEAT"/>
    <property type="match status" value="14"/>
</dbReference>
<gene>
    <name evidence="6" type="ORF">MSAN_01959800</name>
</gene>
<dbReference type="SUPFAM" id="SSF52540">
    <property type="entry name" value="P-loop containing nucleoside triphosphate hydrolases"/>
    <property type="match status" value="1"/>
</dbReference>
<dbReference type="PANTHER" id="PTHR46224">
    <property type="entry name" value="ANKYRIN REPEAT FAMILY PROTEIN"/>
    <property type="match status" value="1"/>
</dbReference>
<comment type="caution">
    <text evidence="6">The sequence shown here is derived from an EMBL/GenBank/DDBJ whole genome shotgun (WGS) entry which is preliminary data.</text>
</comment>
<feature type="repeat" description="ANK" evidence="2">
    <location>
        <begin position="898"/>
        <end position="926"/>
    </location>
</feature>
<keyword evidence="2" id="KW-0040">ANK repeat</keyword>
<feature type="domain" description="GPI inositol-deacylase winged helix" evidence="4">
    <location>
        <begin position="359"/>
        <end position="437"/>
    </location>
</feature>
<dbReference type="Pfam" id="PF00023">
    <property type="entry name" value="Ank"/>
    <property type="match status" value="1"/>
</dbReference>
<feature type="repeat" description="ANK" evidence="2">
    <location>
        <begin position="828"/>
        <end position="860"/>
    </location>
</feature>
<feature type="compositionally biased region" description="Gly residues" evidence="3">
    <location>
        <begin position="14"/>
        <end position="36"/>
    </location>
</feature>
<evidence type="ECO:0000313" key="6">
    <source>
        <dbReference type="EMBL" id="KAF7343788.1"/>
    </source>
</evidence>
<dbReference type="Pfam" id="PF12796">
    <property type="entry name" value="Ank_2"/>
    <property type="match status" value="7"/>
</dbReference>
<dbReference type="Proteomes" id="UP000623467">
    <property type="component" value="Unassembled WGS sequence"/>
</dbReference>
<dbReference type="InterPro" id="IPR036770">
    <property type="entry name" value="Ankyrin_rpt-contain_sf"/>
</dbReference>
<dbReference type="Gene3D" id="3.40.50.300">
    <property type="entry name" value="P-loop containing nucleotide triphosphate hydrolases"/>
    <property type="match status" value="1"/>
</dbReference>
<feature type="repeat" description="ANK" evidence="2">
    <location>
        <begin position="861"/>
        <end position="893"/>
    </location>
</feature>
<dbReference type="InterPro" id="IPR056884">
    <property type="entry name" value="NPHP3-like_N"/>
</dbReference>
<dbReference type="Pfam" id="PF22939">
    <property type="entry name" value="WHD_GPIID"/>
    <property type="match status" value="1"/>
</dbReference>